<dbReference type="Pfam" id="PF02630">
    <property type="entry name" value="SCO1-SenC"/>
    <property type="match status" value="1"/>
</dbReference>
<gene>
    <name evidence="5" type="ORF">PSAL_024600</name>
</gene>
<evidence type="ECO:0008006" key="7">
    <source>
        <dbReference type="Google" id="ProtNLM"/>
    </source>
</evidence>
<feature type="binding site" evidence="3">
    <location>
        <position position="164"/>
    </location>
    <ligand>
        <name>Cu cation</name>
        <dbReference type="ChEBI" id="CHEBI:23378"/>
    </ligand>
</feature>
<dbReference type="InterPro" id="IPR036249">
    <property type="entry name" value="Thioredoxin-like_sf"/>
</dbReference>
<organism evidence="5 6">
    <name type="scientific">Pseudooceanicola algae</name>
    <dbReference type="NCBI Taxonomy" id="1537215"/>
    <lineage>
        <taxon>Bacteria</taxon>
        <taxon>Pseudomonadati</taxon>
        <taxon>Pseudomonadota</taxon>
        <taxon>Alphaproteobacteria</taxon>
        <taxon>Rhodobacterales</taxon>
        <taxon>Paracoccaceae</taxon>
        <taxon>Pseudooceanicola</taxon>
    </lineage>
</organism>
<evidence type="ECO:0000256" key="3">
    <source>
        <dbReference type="PIRSR" id="PIRSR603782-1"/>
    </source>
</evidence>
<dbReference type="FunFam" id="3.40.30.10:FF:000013">
    <property type="entry name" value="Blast:Protein SCO1 homolog, mitochondrial"/>
    <property type="match status" value="1"/>
</dbReference>
<comment type="similarity">
    <text evidence="1">Belongs to the SCO1/2 family.</text>
</comment>
<reference evidence="5 6" key="1">
    <citation type="submission" date="2020-08" db="EMBL/GenBank/DDBJ databases">
        <title>Genome sequence of Rhodobacteraceae bacterium Lw-13e.</title>
        <authorList>
            <person name="Poehlein A."/>
            <person name="Wolter L."/>
            <person name="Daniel R."/>
            <person name="Brinkhoff T."/>
        </authorList>
    </citation>
    <scope>NUCLEOTIDE SEQUENCE [LARGE SCALE GENOMIC DNA]</scope>
    <source>
        <strain evidence="5 6">Lw-13e</strain>
    </source>
</reference>
<dbReference type="Proteomes" id="UP000283786">
    <property type="component" value="Chromosome"/>
</dbReference>
<dbReference type="EMBL" id="CP060436">
    <property type="protein sequence ID" value="QPM91210.1"/>
    <property type="molecule type" value="Genomic_DNA"/>
</dbReference>
<sequence length="200" mass="22158">MQLSTRKIIMIASWALALLAVLALLWVRVIEPRITRDVAGELGHGDYTLVAADGTTFTEDSLKGAPTAIFFGFTHCPEVCPTTLGDIATWQEELIGAGEEPLRTAFITVDPERDTPELIDEYVSWAPGLTGFSGSREEVDKAIRSFRIYASQVPLENGDYTMSHSTSILLFDSNGDYYGVIGYQEEYERVMDKIHSLRAS</sequence>
<dbReference type="InterPro" id="IPR003782">
    <property type="entry name" value="SCO1/SenC"/>
</dbReference>
<evidence type="ECO:0000256" key="1">
    <source>
        <dbReference type="ARBA" id="ARBA00010996"/>
    </source>
</evidence>
<evidence type="ECO:0000256" key="2">
    <source>
        <dbReference type="ARBA" id="ARBA00023008"/>
    </source>
</evidence>
<keyword evidence="6" id="KW-1185">Reference proteome</keyword>
<feature type="binding site" evidence="3">
    <location>
        <position position="76"/>
    </location>
    <ligand>
        <name>Cu cation</name>
        <dbReference type="ChEBI" id="CHEBI:23378"/>
    </ligand>
</feature>
<dbReference type="PANTHER" id="PTHR12151">
    <property type="entry name" value="ELECTRON TRANSPORT PROTIN SCO1/SENC FAMILY MEMBER"/>
    <property type="match status" value="1"/>
</dbReference>
<evidence type="ECO:0000256" key="4">
    <source>
        <dbReference type="PIRSR" id="PIRSR603782-2"/>
    </source>
</evidence>
<accession>A0A418SIS5</accession>
<evidence type="ECO:0000313" key="6">
    <source>
        <dbReference type="Proteomes" id="UP000283786"/>
    </source>
</evidence>
<dbReference type="SUPFAM" id="SSF52833">
    <property type="entry name" value="Thioredoxin-like"/>
    <property type="match status" value="1"/>
</dbReference>
<keyword evidence="4" id="KW-1015">Disulfide bond</keyword>
<dbReference type="KEGG" id="palw:PSAL_024600"/>
<keyword evidence="2 3" id="KW-0186">Copper</keyword>
<dbReference type="OrthoDB" id="9790194at2"/>
<proteinExistence type="inferred from homology"/>
<feature type="binding site" evidence="3">
    <location>
        <position position="80"/>
    </location>
    <ligand>
        <name>Cu cation</name>
        <dbReference type="ChEBI" id="CHEBI:23378"/>
    </ligand>
</feature>
<dbReference type="Gene3D" id="3.40.30.10">
    <property type="entry name" value="Glutaredoxin"/>
    <property type="match status" value="1"/>
</dbReference>
<protein>
    <recommendedName>
        <fullName evidence="7">SCO1/SenC</fullName>
    </recommendedName>
</protein>
<feature type="disulfide bond" description="Redox-active" evidence="4">
    <location>
        <begin position="76"/>
        <end position="80"/>
    </location>
</feature>
<dbReference type="GO" id="GO:0046872">
    <property type="term" value="F:metal ion binding"/>
    <property type="evidence" value="ECO:0007669"/>
    <property type="project" value="UniProtKB-KW"/>
</dbReference>
<name>A0A418SIS5_9RHOB</name>
<dbReference type="CDD" id="cd02968">
    <property type="entry name" value="SCO"/>
    <property type="match status" value="1"/>
</dbReference>
<dbReference type="PANTHER" id="PTHR12151:SF25">
    <property type="entry name" value="LINALOOL DEHYDRATASE_ISOMERASE DOMAIN-CONTAINING PROTEIN"/>
    <property type="match status" value="1"/>
</dbReference>
<dbReference type="AlphaFoldDB" id="A0A418SIS5"/>
<evidence type="ECO:0000313" key="5">
    <source>
        <dbReference type="EMBL" id="QPM91210.1"/>
    </source>
</evidence>
<keyword evidence="3" id="KW-0479">Metal-binding</keyword>